<feature type="non-terminal residue" evidence="5">
    <location>
        <position position="1768"/>
    </location>
</feature>
<dbReference type="Gene3D" id="2.30.30.40">
    <property type="entry name" value="SH3 Domains"/>
    <property type="match status" value="2"/>
</dbReference>
<name>A0ABQ7SAF7_9ACAR</name>
<feature type="region of interest" description="Disordered" evidence="3">
    <location>
        <begin position="556"/>
        <end position="610"/>
    </location>
</feature>
<gene>
    <name evidence="5" type="primary">sorb-1</name>
    <name evidence="5" type="ORF">GZH46_01098</name>
</gene>
<feature type="domain" description="SH3" evidence="4">
    <location>
        <begin position="1339"/>
        <end position="1400"/>
    </location>
</feature>
<feature type="domain" description="SH3" evidence="4">
    <location>
        <begin position="1707"/>
        <end position="1768"/>
    </location>
</feature>
<keyword evidence="6" id="KW-1185">Reference proteome</keyword>
<feature type="compositionally biased region" description="Polar residues" evidence="3">
    <location>
        <begin position="871"/>
        <end position="883"/>
    </location>
</feature>
<dbReference type="PROSITE" id="PS50002">
    <property type="entry name" value="SH3"/>
    <property type="match status" value="2"/>
</dbReference>
<feature type="compositionally biased region" description="Polar residues" evidence="3">
    <location>
        <begin position="1500"/>
        <end position="1510"/>
    </location>
</feature>
<feature type="region of interest" description="Disordered" evidence="3">
    <location>
        <begin position="663"/>
        <end position="696"/>
    </location>
</feature>
<evidence type="ECO:0000259" key="4">
    <source>
        <dbReference type="PROSITE" id="PS50002"/>
    </source>
</evidence>
<dbReference type="Pfam" id="PF14604">
    <property type="entry name" value="SH3_9"/>
    <property type="match status" value="1"/>
</dbReference>
<dbReference type="InterPro" id="IPR036028">
    <property type="entry name" value="SH3-like_dom_sf"/>
</dbReference>
<dbReference type="InterPro" id="IPR001452">
    <property type="entry name" value="SH3_domain"/>
</dbReference>
<feature type="region of interest" description="Disordered" evidence="3">
    <location>
        <begin position="824"/>
        <end position="928"/>
    </location>
</feature>
<feature type="region of interest" description="Disordered" evidence="3">
    <location>
        <begin position="503"/>
        <end position="544"/>
    </location>
</feature>
<feature type="compositionally biased region" description="Polar residues" evidence="3">
    <location>
        <begin position="1627"/>
        <end position="1644"/>
    </location>
</feature>
<feature type="compositionally biased region" description="Polar residues" evidence="3">
    <location>
        <begin position="398"/>
        <end position="411"/>
    </location>
</feature>
<dbReference type="Proteomes" id="UP000825002">
    <property type="component" value="Unassembled WGS sequence"/>
</dbReference>
<comment type="caution">
    <text evidence="5">The sequence shown here is derived from an EMBL/GenBank/DDBJ whole genome shotgun (WGS) entry which is preliminary data.</text>
</comment>
<organism evidence="5 6">
    <name type="scientific">Fragariocoptes setiger</name>
    <dbReference type="NCBI Taxonomy" id="1670756"/>
    <lineage>
        <taxon>Eukaryota</taxon>
        <taxon>Metazoa</taxon>
        <taxon>Ecdysozoa</taxon>
        <taxon>Arthropoda</taxon>
        <taxon>Chelicerata</taxon>
        <taxon>Arachnida</taxon>
        <taxon>Acari</taxon>
        <taxon>Acariformes</taxon>
        <taxon>Trombidiformes</taxon>
        <taxon>Prostigmata</taxon>
        <taxon>Eupodina</taxon>
        <taxon>Eriophyoidea</taxon>
        <taxon>Phytoptidae</taxon>
        <taxon>Fragariocoptes</taxon>
    </lineage>
</organism>
<feature type="compositionally biased region" description="Basic and acidic residues" evidence="3">
    <location>
        <begin position="47"/>
        <end position="86"/>
    </location>
</feature>
<feature type="region of interest" description="Disordered" evidence="3">
    <location>
        <begin position="209"/>
        <end position="235"/>
    </location>
</feature>
<sequence>MSVVVVLVQSMVIRVGKKCQYNNPVMMSAEGQYSNHSENNMQADNNNNHDNDGNETKENGQQHQEQQEGHEKIELEQDKQQEMKERERRRRASNYPIKRYSMSQLEHDLQLDDGSTIEKLEINLVSQLRQHSPETNNFDTSLMPLHAQKANSLLAKLDQDDADSILTVSDSACKKQVNTPSSLNDDDDDNALDRDVLMIMSQCNLNVTTKAEHNGRHKDDVSPQSTDRTSTTLDDDDLRKCHSEAALASDEYDFLDDADLAQMSPIGIIHDRNSATKINQQHLAAHSDRSDDIVNPRDEQPYGSTAVLVSPGFDSSPTLENSTISLATLIDDVQPQKESLENKHGINGDTDIPDTIRQSKQYVETELDLLSTSSEQSTGKQSDDETNQKQEETEESDTNQPTINPTEIQMSQNETKEKKDKQQQTYVNRDYQEGAQKERQESTDEFGSLMCNLLPPIIEEDEHDRASSVASSIRGAYDSSGTNLRITGPAVATGEINHAPASQNSYYNSLGPNNLTQQQAKAQTESKDQLDQNQSYSSQTLPSNFVTDEQQRGHLIDQNTTYHTQRNINYRARPQDDDEIPPKVPVRRSSQQTSNNYNAHHQQRLPQQQQYQHQNCTFQFSNVSATSYAELMFLEQQQSKQQNNIINSENNIPVNKYCEQAQQQQQSECLPPPPSSTLATQHPNIVPRTTERETSRSLGCLAPTSESRSSNHVQRQHVDRMRYSECGRFETTRNYTSDKEKRSLSAVVTPTHSSLTTLMRGPRFKASAPKNIWSPSSSSIESSAVGPDITAEAAVDEALNRMQSILGVKNSSASVAMISRETTLAPAPEQFRGVQHPRRQHSMPSIGSRSGDQLERDDKNDESTTNDEQRTVLSTGDTPTSQRLAARRQEQRDISKFWTLPRAPPAEFDGEMDSFRHNSTRGHADEQANEITQAPKMGPADGSWYKSMFNAMHKPEDSSQAPNSRPNNEHNVIRVTLKSPRTDLRSSPTYLAPEDEDAGASRHKFYPNDISEYEPGLKSSIISQQARQTLYDELIRQVDLMFERTFPSETRLRLNSLGQGEKTTNQSSNSRIYGQRLANDTHAPNSDHMQRCAFGALTRNARRSVGYDSDSTTTFAGESIDERTMPPRQSNSNHREYVAVQRGQDVPLGGLRMTAPPPHSHRVRDKIHHPLSEESIQSWHDQVYRDFEEIYNTMTSDKVHRQISSAFSSYCTSQPEAGKYLSGAKQCSIRAMFSEPTLPASIDTGRQAIASNSVHKFSDQAINIHYRSPTGQLLPDDDDGEYRDERTEIIRRLLSGSLRHLRRQTPCSVSHQRATGVDLNRYSRSFWSTNASSSLKLTRAARVASVIRDFRATNDDELSLERGDLVLVVHIGPGGQARVEDCASGLVGLVPLAYLDTSIGCALVTRDFAGLAANGKPRLVTNVRRGEHLTLLRRLTSDNSAPTGAVDKNDNKSVWYECWRRPQEGTFVAPGTCLGVLKEPRTRSRSHDANLHCMNANDADSTVQPQSIKAQSLRRSKSASDRWNARYEYERDPESFDHSPSRHTVDAYISNQHHQQQLRQLTMKRMVERAASMLSGNKFGLDDDDADGEDAYSIDNEYRNSYRQHSRDEEWREFNSKPDKGDDRDSGTQSDASPAISTSVSVSDLGSEFDAPETESTLRHIMHNRTVRNTQIKHSEMYRCTAGCSPTTHTTGGSNTQHQITRQHQKHYPRLCRVKYAYKPQQCDELQLNVDDIVSISLECDDGWCIGTSSATGAIGTFPANFVEPCSL</sequence>
<feature type="region of interest" description="Disordered" evidence="3">
    <location>
        <begin position="1590"/>
        <end position="1659"/>
    </location>
</feature>
<dbReference type="SUPFAM" id="SSF50044">
    <property type="entry name" value="SH3-domain"/>
    <property type="match status" value="2"/>
</dbReference>
<feature type="compositionally biased region" description="Basic and acidic residues" evidence="3">
    <location>
        <begin position="430"/>
        <end position="442"/>
    </location>
</feature>
<feature type="compositionally biased region" description="Basic and acidic residues" evidence="3">
    <location>
        <begin position="1596"/>
        <end position="1626"/>
    </location>
</feature>
<reference evidence="5 6" key="1">
    <citation type="submission" date="2020-10" db="EMBL/GenBank/DDBJ databases">
        <authorList>
            <person name="Klimov P.B."/>
            <person name="Dyachkov S.M."/>
            <person name="Chetverikov P.E."/>
        </authorList>
    </citation>
    <scope>NUCLEOTIDE SEQUENCE [LARGE SCALE GENOMIC DNA]</scope>
    <source>
        <strain evidence="5">BMOC 18-1129-001#AD2665</strain>
        <tissue evidence="5">Entire mites</tissue>
    </source>
</reference>
<proteinExistence type="predicted"/>
<evidence type="ECO:0000256" key="3">
    <source>
        <dbReference type="SAM" id="MobiDB-lite"/>
    </source>
</evidence>
<dbReference type="PANTHER" id="PTHR14167">
    <property type="entry name" value="SH3 DOMAIN-CONTAINING"/>
    <property type="match status" value="1"/>
</dbReference>
<accession>A0ABQ7SAF7</accession>
<evidence type="ECO:0000256" key="2">
    <source>
        <dbReference type="PROSITE-ProRule" id="PRU00192"/>
    </source>
</evidence>
<evidence type="ECO:0000313" key="6">
    <source>
        <dbReference type="Proteomes" id="UP000825002"/>
    </source>
</evidence>
<dbReference type="InterPro" id="IPR050384">
    <property type="entry name" value="Endophilin_SH3RF"/>
</dbReference>
<feature type="region of interest" description="Disordered" evidence="3">
    <location>
        <begin position="1500"/>
        <end position="1524"/>
    </location>
</feature>
<feature type="region of interest" description="Disordered" evidence="3">
    <location>
        <begin position="35"/>
        <end position="95"/>
    </location>
</feature>
<feature type="region of interest" description="Disordered" evidence="3">
    <location>
        <begin position="285"/>
        <end position="304"/>
    </location>
</feature>
<dbReference type="CDD" id="cd00174">
    <property type="entry name" value="SH3"/>
    <property type="match status" value="1"/>
</dbReference>
<dbReference type="EMBL" id="JAIFTH010000164">
    <property type="protein sequence ID" value="KAG9510366.1"/>
    <property type="molecule type" value="Genomic_DNA"/>
</dbReference>
<evidence type="ECO:0000313" key="5">
    <source>
        <dbReference type="EMBL" id="KAG9510366.1"/>
    </source>
</evidence>
<evidence type="ECO:0000256" key="1">
    <source>
        <dbReference type="ARBA" id="ARBA00022443"/>
    </source>
</evidence>
<dbReference type="SMART" id="SM00326">
    <property type="entry name" value="SH3"/>
    <property type="match status" value="2"/>
</dbReference>
<feature type="compositionally biased region" description="Polar residues" evidence="3">
    <location>
        <begin position="503"/>
        <end position="523"/>
    </location>
</feature>
<feature type="compositionally biased region" description="Basic and acidic residues" evidence="3">
    <location>
        <begin position="381"/>
        <end position="391"/>
    </location>
</feature>
<feature type="compositionally biased region" description="Basic and acidic residues" evidence="3">
    <location>
        <begin position="852"/>
        <end position="870"/>
    </location>
</feature>
<feature type="compositionally biased region" description="Polar residues" evidence="3">
    <location>
        <begin position="588"/>
        <end position="600"/>
    </location>
</feature>
<feature type="region of interest" description="Disordered" evidence="3">
    <location>
        <begin position="977"/>
        <end position="1002"/>
    </location>
</feature>
<dbReference type="PANTHER" id="PTHR14167:SF54">
    <property type="entry name" value="VINEXIN"/>
    <property type="match status" value="1"/>
</dbReference>
<feature type="compositionally biased region" description="Basic and acidic residues" evidence="3">
    <location>
        <begin position="210"/>
        <end position="221"/>
    </location>
</feature>
<protein>
    <submittedName>
        <fullName evidence="5">Sorbin and SH3 domain-containing protein 1-like protein</fullName>
    </submittedName>
</protein>
<feature type="compositionally biased region" description="Basic and acidic residues" evidence="3">
    <location>
        <begin position="285"/>
        <end position="300"/>
    </location>
</feature>
<feature type="compositionally biased region" description="Polar residues" evidence="3">
    <location>
        <begin position="842"/>
        <end position="851"/>
    </location>
</feature>
<feature type="compositionally biased region" description="Polar residues" evidence="3">
    <location>
        <begin position="531"/>
        <end position="544"/>
    </location>
</feature>
<feature type="compositionally biased region" description="Polar residues" evidence="3">
    <location>
        <begin position="557"/>
        <end position="568"/>
    </location>
</feature>
<feature type="compositionally biased region" description="Polar residues" evidence="3">
    <location>
        <begin position="370"/>
        <end position="380"/>
    </location>
</feature>
<keyword evidence="1 2" id="KW-0728">SH3 domain</keyword>
<feature type="region of interest" description="Disordered" evidence="3">
    <location>
        <begin position="370"/>
        <end position="444"/>
    </location>
</feature>